<dbReference type="CDD" id="cd00028">
    <property type="entry name" value="B_lectin"/>
    <property type="match status" value="2"/>
</dbReference>
<dbReference type="InterPro" id="IPR006311">
    <property type="entry name" value="TAT_signal"/>
</dbReference>
<dbReference type="Proteomes" id="UP000217103">
    <property type="component" value="Unassembled WGS sequence"/>
</dbReference>
<proteinExistence type="predicted"/>
<keyword evidence="1 2" id="KW-0732">Signal</keyword>
<feature type="signal peptide" evidence="2">
    <location>
        <begin position="1"/>
        <end position="38"/>
    </location>
</feature>
<dbReference type="PANTHER" id="PTHR47976:SF116">
    <property type="entry name" value="RECEPTOR-LIKE SERINE_THREONINE-PROTEIN KINASE"/>
    <property type="match status" value="1"/>
</dbReference>
<dbReference type="STRING" id="35622.SAMN04489764_1211"/>
<dbReference type="GO" id="GO:0030246">
    <property type="term" value="F:carbohydrate binding"/>
    <property type="evidence" value="ECO:0007669"/>
    <property type="project" value="UniProtKB-KW"/>
</dbReference>
<evidence type="ECO:0000256" key="1">
    <source>
        <dbReference type="ARBA" id="ARBA00022729"/>
    </source>
</evidence>
<dbReference type="Gene3D" id="2.90.10.30">
    <property type="match status" value="1"/>
</dbReference>
<sequence>MTGVTKRSLYRTAVRGLATGVFAAAVALPLSFAAPATAQTVDRNDDMLTAGEILKPRQSVKSSNGQYKLIQQVAGNLVLYGPGNQALWSTPTSGTLAYTTMQKEGNLVVYSATNKPLWTTKTAGNPGAYLKVQNDGNLVVYSADGKPLWSRHAYIGSLPSGHTLKAGQWVQSKNGRYKLFMQKEGNLVLYGPGHQAKWTTPTANHPGAKATMQKEGNLVIYSADDKPLWTTKTAGNPGAYLAVQDAGNVVIYSEDNKPLWQAK</sequence>
<dbReference type="RefSeq" id="WP_165634719.1">
    <property type="nucleotide sequence ID" value="NZ_FNKK01000002.1"/>
</dbReference>
<dbReference type="EMBL" id="FNKK01000002">
    <property type="protein sequence ID" value="SDQ57287.1"/>
    <property type="molecule type" value="Genomic_DNA"/>
</dbReference>
<feature type="domain" description="Bulb-type lectin" evidence="3">
    <location>
        <begin position="155"/>
        <end position="263"/>
    </location>
</feature>
<evidence type="ECO:0000256" key="2">
    <source>
        <dbReference type="SAM" id="SignalP"/>
    </source>
</evidence>
<dbReference type="InterPro" id="IPR051343">
    <property type="entry name" value="G-type_lectin_kinases/EP1-like"/>
</dbReference>
<dbReference type="InterPro" id="IPR036426">
    <property type="entry name" value="Bulb-type_lectin_dom_sf"/>
</dbReference>
<keyword evidence="4" id="KW-0430">Lectin</keyword>
<dbReference type="PANTHER" id="PTHR47976">
    <property type="entry name" value="G-TYPE LECTIN S-RECEPTOR-LIKE SERINE/THREONINE-PROTEIN KINASE SD2-5"/>
    <property type="match status" value="1"/>
</dbReference>
<keyword evidence="5" id="KW-1185">Reference proteome</keyword>
<evidence type="ECO:0000313" key="4">
    <source>
        <dbReference type="EMBL" id="SDQ57287.1"/>
    </source>
</evidence>
<dbReference type="PROSITE" id="PS50927">
    <property type="entry name" value="BULB_LECTIN"/>
    <property type="match status" value="2"/>
</dbReference>
<reference evidence="4 5" key="1">
    <citation type="submission" date="2016-10" db="EMBL/GenBank/DDBJ databases">
        <authorList>
            <person name="de Groot N.N."/>
        </authorList>
    </citation>
    <scope>NUCLEOTIDE SEQUENCE [LARGE SCALE GENOMIC DNA]</scope>
    <source>
        <strain evidence="4 5">DSM 43794</strain>
    </source>
</reference>
<gene>
    <name evidence="4" type="ORF">SAMN04489764_1211</name>
</gene>
<feature type="domain" description="Bulb-type lectin" evidence="3">
    <location>
        <begin position="45"/>
        <end position="153"/>
    </location>
</feature>
<dbReference type="Gene3D" id="2.90.10.10">
    <property type="entry name" value="Bulb-type lectin domain"/>
    <property type="match status" value="2"/>
</dbReference>
<evidence type="ECO:0000313" key="5">
    <source>
        <dbReference type="Proteomes" id="UP000217103"/>
    </source>
</evidence>
<dbReference type="AlphaFoldDB" id="A0A1H1BZ85"/>
<dbReference type="InterPro" id="IPR001480">
    <property type="entry name" value="Bulb-type_lectin_dom"/>
</dbReference>
<feature type="chain" id="PRO_5011575467" evidence="2">
    <location>
        <begin position="39"/>
        <end position="263"/>
    </location>
</feature>
<dbReference type="PROSITE" id="PS51318">
    <property type="entry name" value="TAT"/>
    <property type="match status" value="1"/>
</dbReference>
<name>A0A1H1BZ85_9ACTN</name>
<evidence type="ECO:0000259" key="3">
    <source>
        <dbReference type="PROSITE" id="PS50927"/>
    </source>
</evidence>
<accession>A0A1H1BZ85</accession>
<dbReference type="SMART" id="SM00108">
    <property type="entry name" value="B_lectin"/>
    <property type="match status" value="2"/>
</dbReference>
<dbReference type="SUPFAM" id="SSF51110">
    <property type="entry name" value="alpha-D-mannose-specific plant lectins"/>
    <property type="match status" value="2"/>
</dbReference>
<organism evidence="4 5">
    <name type="scientific">Thermostaphylospora chromogena</name>
    <dbReference type="NCBI Taxonomy" id="35622"/>
    <lineage>
        <taxon>Bacteria</taxon>
        <taxon>Bacillati</taxon>
        <taxon>Actinomycetota</taxon>
        <taxon>Actinomycetes</taxon>
        <taxon>Streptosporangiales</taxon>
        <taxon>Thermomonosporaceae</taxon>
        <taxon>Thermostaphylospora</taxon>
    </lineage>
</organism>
<protein>
    <submittedName>
        <fullName evidence="4">D-mannose binding lectin</fullName>
    </submittedName>
</protein>